<dbReference type="GO" id="GO:0005096">
    <property type="term" value="F:GTPase activator activity"/>
    <property type="evidence" value="ECO:0007669"/>
    <property type="project" value="InterPro"/>
</dbReference>
<gene>
    <name evidence="2" type="ORF">SPRG_11937</name>
</gene>
<proteinExistence type="predicted"/>
<dbReference type="VEuPathDB" id="FungiDB:SPRG_11937"/>
<dbReference type="GeneID" id="24133943"/>
<protein>
    <submittedName>
        <fullName evidence="2">Uncharacterized protein</fullName>
    </submittedName>
</protein>
<accession>A0A067BXU5</accession>
<feature type="region of interest" description="Disordered" evidence="1">
    <location>
        <begin position="125"/>
        <end position="184"/>
    </location>
</feature>
<dbReference type="KEGG" id="spar:SPRG_11937"/>
<dbReference type="GO" id="GO:1904262">
    <property type="term" value="P:negative regulation of TORC1 signaling"/>
    <property type="evidence" value="ECO:0007669"/>
    <property type="project" value="TreeGrafter"/>
</dbReference>
<sequence length="388" mass="43791">MDYLYAMWSPLTQTFLPSKQEFRKYPMQEYSWNYLDHLICGYYDNMTEQVKYKRGHYCVLPPALAHLADDDDREAALQDYGDKFNRFLDYIRLKARGKDDKTESDATLLDVTPLLTKVQQAAKEEREAKARDAQKALQEAQEAGQTRQAVNGKPADTVDIEKDVKKGSSDKGKDSSAPKNPSGICKVQQNVAKIPLLAPDAPHSQQWVNLRYDMELLPTQCFHLEVQWLVCRSALVDDFITGLTRRAKQFSLDIIPVPENYGASTLDIHPLICPVHFAIHVPSVLPMVEKALVSTLGFCVDGIYTATKELLPTQYNVHKPTGDRNYRQYVHRELSCFVRVTDASVVWISSRRLHSPEMKALFETVRACVADLQATALPPLAIAATCAV</sequence>
<dbReference type="GO" id="GO:0010508">
    <property type="term" value="P:positive regulation of autophagy"/>
    <property type="evidence" value="ECO:0007669"/>
    <property type="project" value="TreeGrafter"/>
</dbReference>
<dbReference type="PANTHER" id="PTHR13179">
    <property type="entry name" value="DEP DOMAIN CONTAINING PROTEIN 5"/>
    <property type="match status" value="1"/>
</dbReference>
<organism evidence="2 3">
    <name type="scientific">Saprolegnia parasitica (strain CBS 223.65)</name>
    <dbReference type="NCBI Taxonomy" id="695850"/>
    <lineage>
        <taxon>Eukaryota</taxon>
        <taxon>Sar</taxon>
        <taxon>Stramenopiles</taxon>
        <taxon>Oomycota</taxon>
        <taxon>Saprolegniomycetes</taxon>
        <taxon>Saprolegniales</taxon>
        <taxon>Saprolegniaceae</taxon>
        <taxon>Saprolegnia</taxon>
    </lineage>
</organism>
<evidence type="ECO:0000313" key="2">
    <source>
        <dbReference type="EMBL" id="KDO23093.1"/>
    </source>
</evidence>
<dbReference type="AlphaFoldDB" id="A0A067BXU5"/>
<dbReference type="Proteomes" id="UP000030745">
    <property type="component" value="Unassembled WGS sequence"/>
</dbReference>
<name>A0A067BXU5_SAPPC</name>
<dbReference type="STRING" id="695850.A0A067BXU5"/>
<dbReference type="EMBL" id="KK583258">
    <property type="protein sequence ID" value="KDO23093.1"/>
    <property type="molecule type" value="Genomic_DNA"/>
</dbReference>
<dbReference type="PANTHER" id="PTHR13179:SF8">
    <property type="entry name" value="GATOR COMPLEX PROTEIN DEPDC5"/>
    <property type="match status" value="1"/>
</dbReference>
<evidence type="ECO:0000256" key="1">
    <source>
        <dbReference type="SAM" id="MobiDB-lite"/>
    </source>
</evidence>
<dbReference type="RefSeq" id="XP_012206204.1">
    <property type="nucleotide sequence ID" value="XM_012350814.1"/>
</dbReference>
<feature type="compositionally biased region" description="Basic and acidic residues" evidence="1">
    <location>
        <begin position="159"/>
        <end position="176"/>
    </location>
</feature>
<feature type="compositionally biased region" description="Basic and acidic residues" evidence="1">
    <location>
        <begin position="125"/>
        <end position="134"/>
    </location>
</feature>
<reference evidence="2 3" key="1">
    <citation type="journal article" date="2013" name="PLoS Genet.">
        <title>Distinctive expansion of potential virulence genes in the genome of the oomycete fish pathogen Saprolegnia parasitica.</title>
        <authorList>
            <person name="Jiang R.H."/>
            <person name="de Bruijn I."/>
            <person name="Haas B.J."/>
            <person name="Belmonte R."/>
            <person name="Lobach L."/>
            <person name="Christie J."/>
            <person name="van den Ackerveken G."/>
            <person name="Bottin A."/>
            <person name="Bulone V."/>
            <person name="Diaz-Moreno S.M."/>
            <person name="Dumas B."/>
            <person name="Fan L."/>
            <person name="Gaulin E."/>
            <person name="Govers F."/>
            <person name="Grenville-Briggs L.J."/>
            <person name="Horner N.R."/>
            <person name="Levin J.Z."/>
            <person name="Mammella M."/>
            <person name="Meijer H.J."/>
            <person name="Morris P."/>
            <person name="Nusbaum C."/>
            <person name="Oome S."/>
            <person name="Phillips A.J."/>
            <person name="van Rooyen D."/>
            <person name="Rzeszutek E."/>
            <person name="Saraiva M."/>
            <person name="Secombes C.J."/>
            <person name="Seidl M.F."/>
            <person name="Snel B."/>
            <person name="Stassen J.H."/>
            <person name="Sykes S."/>
            <person name="Tripathy S."/>
            <person name="van den Berg H."/>
            <person name="Vega-Arreguin J.C."/>
            <person name="Wawra S."/>
            <person name="Young S.K."/>
            <person name="Zeng Q."/>
            <person name="Dieguez-Uribeondo J."/>
            <person name="Russ C."/>
            <person name="Tyler B.M."/>
            <person name="van West P."/>
        </authorList>
    </citation>
    <scope>NUCLEOTIDE SEQUENCE [LARGE SCALE GENOMIC DNA]</scope>
    <source>
        <strain evidence="2 3">CBS 223.65</strain>
    </source>
</reference>
<dbReference type="InterPro" id="IPR027244">
    <property type="entry name" value="IML1"/>
</dbReference>
<keyword evidence="3" id="KW-1185">Reference proteome</keyword>
<dbReference type="OrthoDB" id="660555at2759"/>
<dbReference type="GO" id="GO:1990130">
    <property type="term" value="C:GATOR1 complex"/>
    <property type="evidence" value="ECO:0007669"/>
    <property type="project" value="TreeGrafter"/>
</dbReference>
<evidence type="ECO:0000313" key="3">
    <source>
        <dbReference type="Proteomes" id="UP000030745"/>
    </source>
</evidence>